<dbReference type="Pfam" id="PF00551">
    <property type="entry name" value="Formyl_trans_N"/>
    <property type="match status" value="1"/>
</dbReference>
<dbReference type="InterPro" id="IPR002376">
    <property type="entry name" value="Formyl_transf_N"/>
</dbReference>
<proteinExistence type="predicted"/>
<reference evidence="3" key="1">
    <citation type="submission" date="2023-07" db="EMBL/GenBank/DDBJ databases">
        <title>AMR profile of multidrug- resistance Chryseobacterium gambrini related strain.</title>
        <authorList>
            <person name="Kirdat K."/>
            <person name="Bhatt A."/>
            <person name="Kuyare S."/>
            <person name="Yadav A."/>
        </authorList>
    </citation>
    <scope>NUCLEOTIDE SEQUENCE</scope>
    <source>
        <strain evidence="3">APV-1</strain>
    </source>
</reference>
<dbReference type="InterPro" id="IPR005793">
    <property type="entry name" value="Formyl_trans_C"/>
</dbReference>
<dbReference type="InterPro" id="IPR036477">
    <property type="entry name" value="Formyl_transf_N_sf"/>
</dbReference>
<dbReference type="SUPFAM" id="SSF50486">
    <property type="entry name" value="FMT C-terminal domain-like"/>
    <property type="match status" value="1"/>
</dbReference>
<keyword evidence="4" id="KW-1185">Reference proteome</keyword>
<dbReference type="SUPFAM" id="SSF53328">
    <property type="entry name" value="Formyltransferase"/>
    <property type="match status" value="1"/>
</dbReference>
<evidence type="ECO:0000313" key="4">
    <source>
        <dbReference type="Proteomes" id="UP001168128"/>
    </source>
</evidence>
<sequence length="321" mass="36657">MYKILVIGAVNSTVHIIKSLMKHDMEVVGILGHEPKNKDKVSGWADLQDLSAQFNLHYKGFTKINDEENLSWASEKKPDVIFAVGFSQLLSDIWFSVGKLGCIGFHPTQLPLGRGRAPLSWITLEQSYGSATFFLMGSGADDGPVFIQSIFKVEEDDSAQTVERKILDHIDIALDQWLPDLKKGLWNPVPQTEHLASYYGVRKEEDGHINWNDHAVYINRLIKASDKPHPGAYTYWNDKKLRIWTCRIERELNFKGVIGRVLLKNNNNHLLIQTGDGLLWIEEYEFTNDSPKEICVGSKLGYIIEDEIFRMKIKLKEITNE</sequence>
<name>A0ABT8U581_9FLAO</name>
<dbReference type="PANTHER" id="PTHR11138:SF5">
    <property type="entry name" value="METHIONYL-TRNA FORMYLTRANSFERASE, MITOCHONDRIAL"/>
    <property type="match status" value="1"/>
</dbReference>
<dbReference type="InterPro" id="IPR011034">
    <property type="entry name" value="Formyl_transferase-like_C_sf"/>
</dbReference>
<dbReference type="Proteomes" id="UP001168128">
    <property type="component" value="Unassembled WGS sequence"/>
</dbReference>
<protein>
    <submittedName>
        <fullName evidence="3">Formyltransferase family protein</fullName>
    </submittedName>
</protein>
<dbReference type="Pfam" id="PF02911">
    <property type="entry name" value="Formyl_trans_C"/>
    <property type="match status" value="1"/>
</dbReference>
<dbReference type="Gene3D" id="3.40.50.12230">
    <property type="match status" value="1"/>
</dbReference>
<dbReference type="EMBL" id="JAULSJ010000025">
    <property type="protein sequence ID" value="MDO3426238.1"/>
    <property type="molecule type" value="Genomic_DNA"/>
</dbReference>
<evidence type="ECO:0000259" key="1">
    <source>
        <dbReference type="Pfam" id="PF00551"/>
    </source>
</evidence>
<gene>
    <name evidence="3" type="ORF">QWT87_15155</name>
</gene>
<organism evidence="3 4">
    <name type="scientific">Chryseobacterium urinae</name>
    <dbReference type="NCBI Taxonomy" id="3058400"/>
    <lineage>
        <taxon>Bacteria</taxon>
        <taxon>Pseudomonadati</taxon>
        <taxon>Bacteroidota</taxon>
        <taxon>Flavobacteriia</taxon>
        <taxon>Flavobacteriales</taxon>
        <taxon>Weeksellaceae</taxon>
        <taxon>Chryseobacterium group</taxon>
        <taxon>Chryseobacterium</taxon>
    </lineage>
</organism>
<comment type="caution">
    <text evidence="3">The sequence shown here is derived from an EMBL/GenBank/DDBJ whole genome shotgun (WGS) entry which is preliminary data.</text>
</comment>
<evidence type="ECO:0000313" key="3">
    <source>
        <dbReference type="EMBL" id="MDO3426238.1"/>
    </source>
</evidence>
<evidence type="ECO:0000259" key="2">
    <source>
        <dbReference type="Pfam" id="PF02911"/>
    </source>
</evidence>
<dbReference type="RefSeq" id="WP_185204970.1">
    <property type="nucleotide sequence ID" value="NZ_JAULSJ010000025.1"/>
</dbReference>
<accession>A0ABT8U581</accession>
<dbReference type="PANTHER" id="PTHR11138">
    <property type="entry name" value="METHIONYL-TRNA FORMYLTRANSFERASE"/>
    <property type="match status" value="1"/>
</dbReference>
<feature type="domain" description="Formyl transferase N-terminal" evidence="1">
    <location>
        <begin position="3"/>
        <end position="169"/>
    </location>
</feature>
<feature type="domain" description="Formyl transferase C-terminal" evidence="2">
    <location>
        <begin position="203"/>
        <end position="287"/>
    </location>
</feature>